<proteinExistence type="predicted"/>
<feature type="region of interest" description="Disordered" evidence="1">
    <location>
        <begin position="40"/>
        <end position="60"/>
    </location>
</feature>
<evidence type="ECO:0000313" key="2">
    <source>
        <dbReference type="EMBL" id="SDR41459.1"/>
    </source>
</evidence>
<dbReference type="AlphaFoldDB" id="A0A1H1IUZ4"/>
<gene>
    <name evidence="2" type="ORF">SAMN05443245_5714</name>
</gene>
<keyword evidence="3" id="KW-1185">Reference proteome</keyword>
<sequence length="60" mass="6743">MDVPVKPSRYFFVRLLLFFLLQSQFQSSCKAIAISLGFHGKTTPTVPAASDTFPPHERSE</sequence>
<dbReference type="Proteomes" id="UP000183487">
    <property type="component" value="Unassembled WGS sequence"/>
</dbReference>
<accession>A0A1H1IUZ4</accession>
<reference evidence="3" key="1">
    <citation type="submission" date="2016-10" db="EMBL/GenBank/DDBJ databases">
        <authorList>
            <person name="Varghese N."/>
        </authorList>
    </citation>
    <scope>NUCLEOTIDE SEQUENCE [LARGE SCALE GENOMIC DNA]</scope>
    <source>
        <strain evidence="3">GAS106B</strain>
    </source>
</reference>
<name>A0A1H1IUZ4_9BURK</name>
<dbReference type="EMBL" id="FNKP01000002">
    <property type="protein sequence ID" value="SDR41459.1"/>
    <property type="molecule type" value="Genomic_DNA"/>
</dbReference>
<organism evidence="2 3">
    <name type="scientific">Paraburkholderia fungorum</name>
    <dbReference type="NCBI Taxonomy" id="134537"/>
    <lineage>
        <taxon>Bacteria</taxon>
        <taxon>Pseudomonadati</taxon>
        <taxon>Pseudomonadota</taxon>
        <taxon>Betaproteobacteria</taxon>
        <taxon>Burkholderiales</taxon>
        <taxon>Burkholderiaceae</taxon>
        <taxon>Paraburkholderia</taxon>
    </lineage>
</organism>
<evidence type="ECO:0000256" key="1">
    <source>
        <dbReference type="SAM" id="MobiDB-lite"/>
    </source>
</evidence>
<evidence type="ECO:0000313" key="3">
    <source>
        <dbReference type="Proteomes" id="UP000183487"/>
    </source>
</evidence>
<protein>
    <submittedName>
        <fullName evidence="2">Uncharacterized protein</fullName>
    </submittedName>
</protein>